<name>A0A1B8YD46_9GAMM</name>
<keyword evidence="4" id="KW-1185">Reference proteome</keyword>
<gene>
    <name evidence="3" type="ORF">Phpb_04057</name>
</gene>
<dbReference type="InterPro" id="IPR035093">
    <property type="entry name" value="RelE/ParE_toxin_dom_sf"/>
</dbReference>
<dbReference type="Proteomes" id="UP000092665">
    <property type="component" value="Unassembled WGS sequence"/>
</dbReference>
<dbReference type="EMBL" id="LOIC01000088">
    <property type="protein sequence ID" value="OCA53005.1"/>
    <property type="molecule type" value="Genomic_DNA"/>
</dbReference>
<dbReference type="InterPro" id="IPR007712">
    <property type="entry name" value="RelE/ParE_toxin"/>
</dbReference>
<protein>
    <submittedName>
        <fullName evidence="3">Plasmid stabilization system protein</fullName>
    </submittedName>
</protein>
<dbReference type="AlphaFoldDB" id="A0A1B8YD46"/>
<dbReference type="PANTHER" id="PTHR33755">
    <property type="entry name" value="TOXIN PARE1-RELATED"/>
    <property type="match status" value="1"/>
</dbReference>
<reference evidence="4" key="1">
    <citation type="submission" date="2015-11" db="EMBL/GenBank/DDBJ databases">
        <authorList>
            <person name="Tobias N.J."/>
            <person name="Mishra B."/>
            <person name="Gupta D.K."/>
            <person name="Thines M."/>
            <person name="Stinear T.P."/>
            <person name="Bode H.B."/>
        </authorList>
    </citation>
    <scope>NUCLEOTIDE SEQUENCE [LARGE SCALE GENOMIC DNA]</scope>
    <source>
        <strain evidence="4">PB45.5</strain>
    </source>
</reference>
<sequence>MPRLIWSLPALADIQRLYGFLAKKDKDTARRAIKTIRAGVKMLACQPEAGRPVDDMDPAFREWLIDFGSSGYIALYRIEDETATIFAVRHQKEAGY</sequence>
<dbReference type="PATRIC" id="fig|29488.15.peg.4461"/>
<dbReference type="PANTHER" id="PTHR33755:SF7">
    <property type="entry name" value="TOXIN MODULE OF TOXIN-ANTITOXIN SYSTEM RELE_STBE FAMILY"/>
    <property type="match status" value="1"/>
</dbReference>
<dbReference type="Gene3D" id="3.30.2310.20">
    <property type="entry name" value="RelE-like"/>
    <property type="match status" value="1"/>
</dbReference>
<evidence type="ECO:0000256" key="1">
    <source>
        <dbReference type="ARBA" id="ARBA00006226"/>
    </source>
</evidence>
<comment type="similarity">
    <text evidence="1">Belongs to the RelE toxin family.</text>
</comment>
<proteinExistence type="inferred from homology"/>
<comment type="caution">
    <text evidence="3">The sequence shown here is derived from an EMBL/GenBank/DDBJ whole genome shotgun (WGS) entry which is preliminary data.</text>
</comment>
<evidence type="ECO:0000313" key="3">
    <source>
        <dbReference type="EMBL" id="OCA53005.1"/>
    </source>
</evidence>
<evidence type="ECO:0000313" key="4">
    <source>
        <dbReference type="Proteomes" id="UP000092665"/>
    </source>
</evidence>
<dbReference type="Pfam" id="PF05016">
    <property type="entry name" value="ParE_toxin"/>
    <property type="match status" value="1"/>
</dbReference>
<organism evidence="3 4">
    <name type="scientific">Photorhabdus namnaonensis</name>
    <dbReference type="NCBI Taxonomy" id="1851568"/>
    <lineage>
        <taxon>Bacteria</taxon>
        <taxon>Pseudomonadati</taxon>
        <taxon>Pseudomonadota</taxon>
        <taxon>Gammaproteobacteria</taxon>
        <taxon>Enterobacterales</taxon>
        <taxon>Morganellaceae</taxon>
        <taxon>Photorhabdus</taxon>
    </lineage>
</organism>
<evidence type="ECO:0000256" key="2">
    <source>
        <dbReference type="ARBA" id="ARBA00022649"/>
    </source>
</evidence>
<keyword evidence="2" id="KW-1277">Toxin-antitoxin system</keyword>
<accession>A0A1B8YD46</accession>
<dbReference type="InterPro" id="IPR051803">
    <property type="entry name" value="TA_system_RelE-like_toxin"/>
</dbReference>
<dbReference type="RefSeq" id="WP_065391912.1">
    <property type="nucleotide sequence ID" value="NZ_CAWMQN010000088.1"/>
</dbReference>